<keyword evidence="2" id="KW-1185">Reference proteome</keyword>
<name>A0A6A6VCS8_9PLEO</name>
<evidence type="ECO:0000313" key="2">
    <source>
        <dbReference type="Proteomes" id="UP000799440"/>
    </source>
</evidence>
<accession>A0A6A6VCS8</accession>
<sequence length="194" mass="21848">MSCANEDMGKYLHPSTVVYQFIKRIEAKLNAEQATANRHLASIKDLQMLLLKAQSPVDVEVIEIQFSEVIPRYAAALCQLRDTLMTLDPEEITQMMIDAGISEEKARRWVGRVAPRLLDMFSCYRQHSPDRIAKRFAQAFVRFKQLTRSLQKAKVGKSMAGQSAKELAVPEMVKQPLVAVIKGDEEVEKGGNVN</sequence>
<dbReference type="EMBL" id="MU006575">
    <property type="protein sequence ID" value="KAF2747011.1"/>
    <property type="molecule type" value="Genomic_DNA"/>
</dbReference>
<organism evidence="1 2">
    <name type="scientific">Sporormia fimetaria CBS 119925</name>
    <dbReference type="NCBI Taxonomy" id="1340428"/>
    <lineage>
        <taxon>Eukaryota</taxon>
        <taxon>Fungi</taxon>
        <taxon>Dikarya</taxon>
        <taxon>Ascomycota</taxon>
        <taxon>Pezizomycotina</taxon>
        <taxon>Dothideomycetes</taxon>
        <taxon>Pleosporomycetidae</taxon>
        <taxon>Pleosporales</taxon>
        <taxon>Sporormiaceae</taxon>
        <taxon>Sporormia</taxon>
    </lineage>
</organism>
<gene>
    <name evidence="1" type="ORF">M011DRAFT_477820</name>
</gene>
<dbReference type="Proteomes" id="UP000799440">
    <property type="component" value="Unassembled WGS sequence"/>
</dbReference>
<reference evidence="1" key="1">
    <citation type="journal article" date="2020" name="Stud. Mycol.">
        <title>101 Dothideomycetes genomes: a test case for predicting lifestyles and emergence of pathogens.</title>
        <authorList>
            <person name="Haridas S."/>
            <person name="Albert R."/>
            <person name="Binder M."/>
            <person name="Bloem J."/>
            <person name="Labutti K."/>
            <person name="Salamov A."/>
            <person name="Andreopoulos B."/>
            <person name="Baker S."/>
            <person name="Barry K."/>
            <person name="Bills G."/>
            <person name="Bluhm B."/>
            <person name="Cannon C."/>
            <person name="Castanera R."/>
            <person name="Culley D."/>
            <person name="Daum C."/>
            <person name="Ezra D."/>
            <person name="Gonzalez J."/>
            <person name="Henrissat B."/>
            <person name="Kuo A."/>
            <person name="Liang C."/>
            <person name="Lipzen A."/>
            <person name="Lutzoni F."/>
            <person name="Magnuson J."/>
            <person name="Mondo S."/>
            <person name="Nolan M."/>
            <person name="Ohm R."/>
            <person name="Pangilinan J."/>
            <person name="Park H.-J."/>
            <person name="Ramirez L."/>
            <person name="Alfaro M."/>
            <person name="Sun H."/>
            <person name="Tritt A."/>
            <person name="Yoshinaga Y."/>
            <person name="Zwiers L.-H."/>
            <person name="Turgeon B."/>
            <person name="Goodwin S."/>
            <person name="Spatafora J."/>
            <person name="Crous P."/>
            <person name="Grigoriev I."/>
        </authorList>
    </citation>
    <scope>NUCLEOTIDE SEQUENCE</scope>
    <source>
        <strain evidence="1">CBS 119925</strain>
    </source>
</reference>
<dbReference type="AlphaFoldDB" id="A0A6A6VCS8"/>
<protein>
    <submittedName>
        <fullName evidence="1">Uncharacterized protein</fullName>
    </submittedName>
</protein>
<evidence type="ECO:0000313" key="1">
    <source>
        <dbReference type="EMBL" id="KAF2747011.1"/>
    </source>
</evidence>
<proteinExistence type="predicted"/>